<accession>A0A1G7JJM6</accession>
<keyword evidence="2" id="KW-1185">Reference proteome</keyword>
<protein>
    <submittedName>
        <fullName evidence="1">Signal recognition particle subunit FFH/SRP54 (Srp54)</fullName>
    </submittedName>
</protein>
<dbReference type="Gene3D" id="3.40.50.300">
    <property type="entry name" value="P-loop containing nucleotide triphosphate hydrolases"/>
    <property type="match status" value="1"/>
</dbReference>
<dbReference type="SUPFAM" id="SSF52540">
    <property type="entry name" value="P-loop containing nucleoside triphosphate hydrolases"/>
    <property type="match status" value="1"/>
</dbReference>
<dbReference type="STRING" id="1123285.SAMN05660235_00949"/>
<proteinExistence type="predicted"/>
<evidence type="ECO:0000313" key="1">
    <source>
        <dbReference type="EMBL" id="SDF25096.1"/>
    </source>
</evidence>
<dbReference type="Proteomes" id="UP000243333">
    <property type="component" value="Unassembled WGS sequence"/>
</dbReference>
<dbReference type="RefSeq" id="WP_093688592.1">
    <property type="nucleotide sequence ID" value="NZ_FNBU01000005.1"/>
</dbReference>
<sequence length="226" mass="25313">MNNTDELVGSSRIKIFVGEFGSGKTELAVNYALALRRCGFPTAIVDLDLVKPYFRTRENRDVLEAQDVLVVAPEKRLSHADLPVLPHELARVLETDDYQVVIDVGGGDSAIVLGQVHRQLAHGCYQAMMVINTCRPFTSTAAGIVSTLRRLEQVARLKISGLVSNTNLAEDTTEQHVREGLAIVEQAARELDLPINWVVVPEWLKPESYGYPVFVLRRFTHYPWME</sequence>
<organism evidence="1 2">
    <name type="scientific">Sporolituus thermophilus DSM 23256</name>
    <dbReference type="NCBI Taxonomy" id="1123285"/>
    <lineage>
        <taxon>Bacteria</taxon>
        <taxon>Bacillati</taxon>
        <taxon>Bacillota</taxon>
        <taxon>Negativicutes</taxon>
        <taxon>Selenomonadales</taxon>
        <taxon>Sporomusaceae</taxon>
        <taxon>Sporolituus</taxon>
    </lineage>
</organism>
<dbReference type="InterPro" id="IPR027417">
    <property type="entry name" value="P-loop_NTPase"/>
</dbReference>
<gene>
    <name evidence="1" type="ORF">SAMN05660235_00949</name>
</gene>
<reference evidence="2" key="1">
    <citation type="submission" date="2016-10" db="EMBL/GenBank/DDBJ databases">
        <authorList>
            <person name="Varghese N."/>
            <person name="Submissions S."/>
        </authorList>
    </citation>
    <scope>NUCLEOTIDE SEQUENCE [LARGE SCALE GENOMIC DNA]</scope>
    <source>
        <strain evidence="2">DSM 23256</strain>
    </source>
</reference>
<name>A0A1G7JJM6_9FIRM</name>
<dbReference type="AlphaFoldDB" id="A0A1G7JJM6"/>
<evidence type="ECO:0000313" key="2">
    <source>
        <dbReference type="Proteomes" id="UP000243333"/>
    </source>
</evidence>
<dbReference type="OrthoDB" id="9779501at2"/>
<dbReference type="EMBL" id="FNBU01000005">
    <property type="protein sequence ID" value="SDF25096.1"/>
    <property type="molecule type" value="Genomic_DNA"/>
</dbReference>